<name>A0AAD5LWK6_PYTIN</name>
<evidence type="ECO:0000313" key="4">
    <source>
        <dbReference type="EMBL" id="KAJ0394719.1"/>
    </source>
</evidence>
<protein>
    <submittedName>
        <fullName evidence="4">Uncharacterized protein</fullName>
    </submittedName>
</protein>
<dbReference type="Gene3D" id="3.80.10.10">
    <property type="entry name" value="Ribonuclease Inhibitor"/>
    <property type="match status" value="1"/>
</dbReference>
<organism evidence="4 5">
    <name type="scientific">Pythium insidiosum</name>
    <name type="common">Pythiosis disease agent</name>
    <dbReference type="NCBI Taxonomy" id="114742"/>
    <lineage>
        <taxon>Eukaryota</taxon>
        <taxon>Sar</taxon>
        <taxon>Stramenopiles</taxon>
        <taxon>Oomycota</taxon>
        <taxon>Peronosporomycetes</taxon>
        <taxon>Pythiales</taxon>
        <taxon>Pythiaceae</taxon>
        <taxon>Pythium</taxon>
    </lineage>
</organism>
<dbReference type="PANTHER" id="PTHR18849">
    <property type="entry name" value="LEUCINE RICH REPEAT PROTEIN"/>
    <property type="match status" value="1"/>
</dbReference>
<feature type="region of interest" description="Disordered" evidence="3">
    <location>
        <begin position="649"/>
        <end position="689"/>
    </location>
</feature>
<feature type="compositionally biased region" description="Polar residues" evidence="3">
    <location>
        <begin position="653"/>
        <end position="662"/>
    </location>
</feature>
<keyword evidence="5" id="KW-1185">Reference proteome</keyword>
<keyword evidence="1" id="KW-0433">Leucine-rich repeat</keyword>
<dbReference type="AlphaFoldDB" id="A0AAD5LWK6"/>
<dbReference type="PANTHER" id="PTHR18849:SF0">
    <property type="entry name" value="CILIA- AND FLAGELLA-ASSOCIATED PROTEIN 410-RELATED"/>
    <property type="match status" value="1"/>
</dbReference>
<feature type="region of interest" description="Disordered" evidence="3">
    <location>
        <begin position="222"/>
        <end position="248"/>
    </location>
</feature>
<feature type="compositionally biased region" description="Polar residues" evidence="3">
    <location>
        <begin position="349"/>
        <end position="367"/>
    </location>
</feature>
<feature type="region of interest" description="Disordered" evidence="3">
    <location>
        <begin position="348"/>
        <end position="398"/>
    </location>
</feature>
<reference evidence="4" key="1">
    <citation type="submission" date="2021-12" db="EMBL/GenBank/DDBJ databases">
        <title>Prjna785345.</title>
        <authorList>
            <person name="Rujirawat T."/>
            <person name="Krajaejun T."/>
        </authorList>
    </citation>
    <scope>NUCLEOTIDE SEQUENCE</scope>
    <source>
        <strain evidence="4">Pi057C3</strain>
    </source>
</reference>
<sequence>MASLGIHEQKENATFRGQRLAAVPSDLLTMRNLVLIDLSVNELTRFPGQLVAAEMLRLEVLHLQSNLLFVLEDILALSRAPRLRELSIQQNPLRLLDNRVYLLEALFFGAPGCDEKQLRMVHKDRGLRTHGLEQADAPGIADATPHMSKRLGHHRHLRARTRGRELHHTTMRYASRLPRRCGFPMLQRLNDEWITDADVRAAEQERGRSVEYFLRDGAAAAAAARRSDSQPGKQPSAGSGGRRRVDGSRMTAMEMLRREARSTAVPSATVIHRFQIDVESADVIEEPQDAAPGPLERPSGETPATSETPSLGAGAAGDAAAVTVDMIAAPPEQCDVIHRLFGRPRRFSSALSPSRQARASLNSSSVGVRTEPAEDDGSSPNNNDGESEDEESADADMDTDVWSFPIATFDRLSSEDRQYVRQRSKQTATSILRRDDEFFASSVFLDCVVQAERSRRLTQHAVDALCPRSEQGAPSSSQAAARLRATMETTFSRDADEQGFAKLRAFQQSLVSAEDKAKVLGDVLARDHAEQRQRTTRLLQSSHSEDVLGTSAARMTSPENDLAAVARTLDDSLSRTKLRNAVDLANVLSDKKQEKRVLQLLLDADAKVIEEERVALEQALHRHRLELIATNKFYGRGSTLDADRDWMRRAQRQSKTTPSPWQERNWRAKEVAAQPSRSARRRPATAATHNRLQIAPRFRSIETVDKAARDSLAHVNSHDLLVRCAEIRQHAASHVAGLAAYRDQFLEHEAEWEAMRQDPINVVRRHLRRQLHEGAEEIQIGSTQLFYSSLFQ</sequence>
<evidence type="ECO:0000256" key="1">
    <source>
        <dbReference type="ARBA" id="ARBA00022614"/>
    </source>
</evidence>
<dbReference type="InterPro" id="IPR032675">
    <property type="entry name" value="LRR_dom_sf"/>
</dbReference>
<feature type="region of interest" description="Disordered" evidence="3">
    <location>
        <begin position="532"/>
        <end position="556"/>
    </location>
</feature>
<accession>A0AAD5LWK6</accession>
<gene>
    <name evidence="4" type="ORF">P43SY_003999</name>
</gene>
<evidence type="ECO:0000313" key="5">
    <source>
        <dbReference type="Proteomes" id="UP001209570"/>
    </source>
</evidence>
<evidence type="ECO:0000256" key="3">
    <source>
        <dbReference type="SAM" id="MobiDB-lite"/>
    </source>
</evidence>
<dbReference type="Proteomes" id="UP001209570">
    <property type="component" value="Unassembled WGS sequence"/>
</dbReference>
<feature type="region of interest" description="Disordered" evidence="3">
    <location>
        <begin position="281"/>
        <end position="317"/>
    </location>
</feature>
<dbReference type="SUPFAM" id="SSF52075">
    <property type="entry name" value="Outer arm dynein light chain 1"/>
    <property type="match status" value="1"/>
</dbReference>
<evidence type="ECO:0000256" key="2">
    <source>
        <dbReference type="ARBA" id="ARBA00022737"/>
    </source>
</evidence>
<proteinExistence type="predicted"/>
<feature type="compositionally biased region" description="Acidic residues" evidence="3">
    <location>
        <begin position="385"/>
        <end position="398"/>
    </location>
</feature>
<keyword evidence="2" id="KW-0677">Repeat</keyword>
<dbReference type="EMBL" id="JAKCXM010000389">
    <property type="protein sequence ID" value="KAJ0394719.1"/>
    <property type="molecule type" value="Genomic_DNA"/>
</dbReference>
<comment type="caution">
    <text evidence="4">The sequence shown here is derived from an EMBL/GenBank/DDBJ whole genome shotgun (WGS) entry which is preliminary data.</text>
</comment>